<dbReference type="STRING" id="391625.PPSIR1_36542"/>
<dbReference type="Proteomes" id="UP000005801">
    <property type="component" value="Unassembled WGS sequence"/>
</dbReference>
<dbReference type="AlphaFoldDB" id="A6G1L3"/>
<evidence type="ECO:0000313" key="2">
    <source>
        <dbReference type="Proteomes" id="UP000005801"/>
    </source>
</evidence>
<sequence>MIASSRARLGSKIRLTKALRPLPGCEGFRAF</sequence>
<accession>A6G1L3</accession>
<reference evidence="1 2" key="1">
    <citation type="submission" date="2007-06" db="EMBL/GenBank/DDBJ databases">
        <authorList>
            <person name="Shimkets L."/>
            <person name="Ferriera S."/>
            <person name="Johnson J."/>
            <person name="Kravitz S."/>
            <person name="Beeson K."/>
            <person name="Sutton G."/>
            <person name="Rogers Y.-H."/>
            <person name="Friedman R."/>
            <person name="Frazier M."/>
            <person name="Venter J.C."/>
        </authorList>
    </citation>
    <scope>NUCLEOTIDE SEQUENCE [LARGE SCALE GENOMIC DNA]</scope>
    <source>
        <strain evidence="1 2">SIR-1</strain>
    </source>
</reference>
<keyword evidence="2" id="KW-1185">Reference proteome</keyword>
<comment type="caution">
    <text evidence="1">The sequence shown here is derived from an EMBL/GenBank/DDBJ whole genome shotgun (WGS) entry which is preliminary data.</text>
</comment>
<proteinExistence type="predicted"/>
<organism evidence="1 2">
    <name type="scientific">Plesiocystis pacifica SIR-1</name>
    <dbReference type="NCBI Taxonomy" id="391625"/>
    <lineage>
        <taxon>Bacteria</taxon>
        <taxon>Pseudomonadati</taxon>
        <taxon>Myxococcota</taxon>
        <taxon>Polyangia</taxon>
        <taxon>Nannocystales</taxon>
        <taxon>Nannocystaceae</taxon>
        <taxon>Plesiocystis</taxon>
    </lineage>
</organism>
<protein>
    <submittedName>
        <fullName evidence="1">Uncharacterized protein</fullName>
    </submittedName>
</protein>
<dbReference type="EMBL" id="ABCS01000012">
    <property type="protein sequence ID" value="EDM80277.1"/>
    <property type="molecule type" value="Genomic_DNA"/>
</dbReference>
<gene>
    <name evidence="1" type="ORF">PPSIR1_36542</name>
</gene>
<evidence type="ECO:0000313" key="1">
    <source>
        <dbReference type="EMBL" id="EDM80277.1"/>
    </source>
</evidence>
<name>A6G1L3_9BACT</name>